<evidence type="ECO:0000259" key="2">
    <source>
        <dbReference type="Pfam" id="PF01364"/>
    </source>
</evidence>
<dbReference type="InterPro" id="IPR026444">
    <property type="entry name" value="Secre_tail"/>
</dbReference>
<reference evidence="3 4" key="1">
    <citation type="submission" date="2019-11" db="EMBL/GenBank/DDBJ databases">
        <authorList>
            <person name="Im W.T."/>
        </authorList>
    </citation>
    <scope>NUCLEOTIDE SEQUENCE [LARGE SCALE GENOMIC DNA]</scope>
    <source>
        <strain evidence="3 4">SB-02</strain>
    </source>
</reference>
<dbReference type="NCBIfam" id="TIGR04183">
    <property type="entry name" value="Por_Secre_tail"/>
    <property type="match status" value="1"/>
</dbReference>
<organism evidence="3 4">
    <name type="scientific">Phnomibacter ginsenosidimutans</name>
    <dbReference type="NCBI Taxonomy" id="2676868"/>
    <lineage>
        <taxon>Bacteria</taxon>
        <taxon>Pseudomonadati</taxon>
        <taxon>Bacteroidota</taxon>
        <taxon>Chitinophagia</taxon>
        <taxon>Chitinophagales</taxon>
        <taxon>Chitinophagaceae</taxon>
        <taxon>Phnomibacter</taxon>
    </lineage>
</organism>
<dbReference type="GO" id="GO:0006508">
    <property type="term" value="P:proteolysis"/>
    <property type="evidence" value="ECO:0007669"/>
    <property type="project" value="InterPro"/>
</dbReference>
<evidence type="ECO:0000313" key="4">
    <source>
        <dbReference type="Proteomes" id="UP000426027"/>
    </source>
</evidence>
<dbReference type="Proteomes" id="UP000426027">
    <property type="component" value="Chromosome"/>
</dbReference>
<dbReference type="InterPro" id="IPR013783">
    <property type="entry name" value="Ig-like_fold"/>
</dbReference>
<dbReference type="InterPro" id="IPR001769">
    <property type="entry name" value="Gingipain"/>
</dbReference>
<keyword evidence="1" id="KW-0732">Signal</keyword>
<dbReference type="Pfam" id="PF01364">
    <property type="entry name" value="Peptidase_C25"/>
    <property type="match status" value="1"/>
</dbReference>
<sequence length="1803" mass="200867">MKKFYCILTLWWLATTVNGQSFRNEWIDYNKTYYKFPVSETRLYRIPLSALTSIGLGNIPAQDFQLWRNGAEVPLFTTQETGPLAADGFIEFYGKMNDGYPDTELYASPNDQVNTDRSYFSDTAWFYLTVNAGKPNLRLKQAANNVAGTSVAPETYFTHFYKFQSYWTWNYGAAQVVAGQAVRSSLLNGGEGWAAQPFNNWAPLNFNLTGLYVSDKGPAQLDFAYSVSGNYPLDRNIQVYINDSLVGSVFSAGYSMKKDTVRNLSTSVVRGDALSLKFMSDNPFYWENIYLNNCGIRYPRKFSFGGESSFEMTLPAKANGHHLRMQGFRSDNQPMVVYDLTNNKRYQTNVLGDSNYVLLDGTAASRNVVVNNQVSFVRNITGFTQKRFINYAQAANQGDYIIISHKIISGSGNAIDQYKAYRSSPEGGSYKVLTTDIDELAEQFGYGQRKHPLAIRNFVRYALNSFSTKPKFVFLIGHATYYEIFRGLQGIPGAQELAQVPNFGTPASDNLLVSADNNSPVPQIPVGRLSAITNEEVLTYLDKVKQYEALLRNPTASAAERDWKKEMIHLVGGDDVFLANIITNFFNRYRLSVADTSIAAKVYTYKRVNNPSFASDMAQIKNRIDNGAGLITYFGHSSASGIDFNLSGPEEYKNTNGKYPIFIANGCRAGNIFDFSSYRLNSKNVSVSENFIFAKNKGAITFISNSDLGVINYMHLFTNEFYKQFSRFNYGKTIGEIQRESIQQAWNITGGSDPLNRINLEQVILHSDPAIVPYPYPSPDYTTSEDLISFLPASPNVANDSIWVKVKFANIGRAVRETVPVVLYHEKANGQKVELLRTTITNLLKMDSVQVKMGLQGMFDGGTNYLIASIDPDGSNTEFSEQNNTARKAFDLNTNVILPVFPYDLGIIQGPVVKLSGSTANPVAKLATYRFQVDTSKNFNSPLLFTKDTISIGGALSIVPNIAWKTNTVYYWRVSPVSIGVATNWAGASFLYNPTLGSGSNQSHYYQHLQSSLAKMMLGDASNRQFAFQDIPQNLYAEHGIYPTSGTEEGHFSIIVNGLRSIRSACIGSSIIFNVFDGQTFKPWDNSVGGQYGSGYYCGPGREYNFEFYYYSQANRKTIMDFLNIIPKGHYVAARMVLDPPHDSSFAKYWLNDTAMYGKGNSLYHALVKQGFQNIDSLNKPRTFAFFFKKDDTLSFKPVTVFSEGLYDRIQTSQNLYTKDTSGNILSPDYGPATAWKTLTWASLKDADPASKGVANLQLYGKTKTGTYTLLRNLSSAETNVDISSISATTYPYVQLRMHTGDTAKAKPVQLQHWRVTYDPVADGALSAADYWRWTADTLLQLKDSLRLGIAFKNVSAFPMAATNYTLKLGNKNGQEINLQNGSLKSLNAGDTARIYFAGNIDSLLGRYYLRLEVNGAKAPVEQAYFNNLAYMPFDVDSLKDAVQLISFNATPGTNQVNTSWNVALELKVGKYEILHGTDSSVAGMQVVLTQQPVNAAAPQQQYLLAHTNPVIGNNYYRLRITDIYGNVILSKAIEIKVRLLDYTMLPSGNALLHNWKFENEMKLTNYRIEHAVNTGSFAAVATRVATNTGVPETNYTYSHTKPSLGINKYRLAYTDAYGNNYANAEKSITIALQQFNVVVNGKVVDMQWDFTNEINIADYVVESGVDSSKLSSIYTQLPSGNGAGTFTYNYQHGNPPLGYNFYRLRVKDGNGNIVYSPVYKVFVGDATTVIVYPNPFVNEIRIVTGDNSSSWHAELIDAAGRILVNQTGVGSMSIPTGTLLPGVYFIRYQKGDFKLMQKLQKH</sequence>
<evidence type="ECO:0000256" key="1">
    <source>
        <dbReference type="ARBA" id="ARBA00022729"/>
    </source>
</evidence>
<dbReference type="Gene3D" id="3.40.50.10390">
    <property type="entry name" value="Gingipain r, domain 1"/>
    <property type="match status" value="1"/>
</dbReference>
<dbReference type="CDD" id="cd02258">
    <property type="entry name" value="Peptidase_C25_N"/>
    <property type="match status" value="1"/>
</dbReference>
<dbReference type="Gene3D" id="2.60.40.10">
    <property type="entry name" value="Immunoglobulins"/>
    <property type="match status" value="2"/>
</dbReference>
<dbReference type="InterPro" id="IPR029031">
    <property type="entry name" value="Gingipain_N_sf"/>
</dbReference>
<name>A0A6I6G6R2_9BACT</name>
<gene>
    <name evidence="3" type="ORF">GLV81_10080</name>
</gene>
<proteinExistence type="predicted"/>
<dbReference type="Gene3D" id="3.40.50.1460">
    <property type="match status" value="1"/>
</dbReference>
<feature type="domain" description="Gingipain" evidence="2">
    <location>
        <begin position="400"/>
        <end position="771"/>
    </location>
</feature>
<evidence type="ECO:0000313" key="3">
    <source>
        <dbReference type="EMBL" id="QGW28396.1"/>
    </source>
</evidence>
<keyword evidence="4" id="KW-1185">Reference proteome</keyword>
<dbReference type="RefSeq" id="WP_157478752.1">
    <property type="nucleotide sequence ID" value="NZ_CP046566.1"/>
</dbReference>
<accession>A0A6I6G6R2</accession>
<dbReference type="GO" id="GO:0008234">
    <property type="term" value="F:cysteine-type peptidase activity"/>
    <property type="evidence" value="ECO:0007669"/>
    <property type="project" value="InterPro"/>
</dbReference>
<dbReference type="SUPFAM" id="SSF52129">
    <property type="entry name" value="Caspase-like"/>
    <property type="match status" value="1"/>
</dbReference>
<dbReference type="EMBL" id="CP046566">
    <property type="protein sequence ID" value="QGW28396.1"/>
    <property type="molecule type" value="Genomic_DNA"/>
</dbReference>
<protein>
    <submittedName>
        <fullName evidence="3">T9SS type A sorting domain-containing protein</fullName>
    </submittedName>
</protein>
<dbReference type="KEGG" id="fls:GLV81_10080"/>
<dbReference type="InterPro" id="IPR029030">
    <property type="entry name" value="Caspase-like_dom_sf"/>
</dbReference>